<evidence type="ECO:0000256" key="1">
    <source>
        <dbReference type="SAM" id="MobiDB-lite"/>
    </source>
</evidence>
<feature type="transmembrane region" description="Helical" evidence="2">
    <location>
        <begin position="228"/>
        <end position="249"/>
    </location>
</feature>
<dbReference type="Proteomes" id="UP000477722">
    <property type="component" value="Unassembled WGS sequence"/>
</dbReference>
<feature type="compositionally biased region" description="Basic and acidic residues" evidence="1">
    <location>
        <begin position="633"/>
        <end position="642"/>
    </location>
</feature>
<name>A0A6G4WYZ5_9ACTN</name>
<feature type="transmembrane region" description="Helical" evidence="2">
    <location>
        <begin position="299"/>
        <end position="321"/>
    </location>
</feature>
<protein>
    <recommendedName>
        <fullName evidence="5">Integral membrane transport protein</fullName>
    </recommendedName>
</protein>
<keyword evidence="2" id="KW-0812">Transmembrane</keyword>
<gene>
    <name evidence="3" type="ORF">G5C65_17320</name>
</gene>
<keyword evidence="2" id="KW-0472">Membrane</keyword>
<evidence type="ECO:0008006" key="5">
    <source>
        <dbReference type="Google" id="ProtNLM"/>
    </source>
</evidence>
<comment type="caution">
    <text evidence="3">The sequence shown here is derived from an EMBL/GenBank/DDBJ whole genome shotgun (WGS) entry which is preliminary data.</text>
</comment>
<dbReference type="RefSeq" id="WP_165299757.1">
    <property type="nucleotide sequence ID" value="NZ_JAAKZZ010000165.1"/>
</dbReference>
<organism evidence="3 4">
    <name type="scientific">Streptomyces boncukensis</name>
    <dbReference type="NCBI Taxonomy" id="2711219"/>
    <lineage>
        <taxon>Bacteria</taxon>
        <taxon>Bacillati</taxon>
        <taxon>Actinomycetota</taxon>
        <taxon>Actinomycetes</taxon>
        <taxon>Kitasatosporales</taxon>
        <taxon>Streptomycetaceae</taxon>
        <taxon>Streptomyces</taxon>
    </lineage>
</organism>
<proteinExistence type="predicted"/>
<dbReference type="AlphaFoldDB" id="A0A6G4WYZ5"/>
<feature type="transmembrane region" description="Helical" evidence="2">
    <location>
        <begin position="95"/>
        <end position="121"/>
    </location>
</feature>
<feature type="transmembrane region" description="Helical" evidence="2">
    <location>
        <begin position="586"/>
        <end position="605"/>
    </location>
</feature>
<feature type="transmembrane region" description="Helical" evidence="2">
    <location>
        <begin position="164"/>
        <end position="192"/>
    </location>
</feature>
<feature type="transmembrane region" description="Helical" evidence="2">
    <location>
        <begin position="474"/>
        <end position="493"/>
    </location>
</feature>
<evidence type="ECO:0000313" key="3">
    <source>
        <dbReference type="EMBL" id="NGO70082.1"/>
    </source>
</evidence>
<accession>A0A6G4WYZ5</accession>
<feature type="transmembrane region" description="Helical" evidence="2">
    <location>
        <begin position="369"/>
        <end position="392"/>
    </location>
</feature>
<keyword evidence="2" id="KW-1133">Transmembrane helix</keyword>
<feature type="transmembrane region" description="Helical" evidence="2">
    <location>
        <begin position="21"/>
        <end position="44"/>
    </location>
</feature>
<feature type="transmembrane region" description="Helical" evidence="2">
    <location>
        <begin position="398"/>
        <end position="426"/>
    </location>
</feature>
<sequence length="642" mass="67630">MAGVLIRMKLRIIRNSMTGGKAAWMVIGGVFGIVFAAATIALAFARLDTPGLTADLLATTYLLWMLGWMVGPLWGGSPVLRVDQFALLPLERRRLALGLLAAAFVGITTVVTALAFLSLVVHGIRTGAAPALVSVPAAAAQLVFVVLLSRVTHALFGAVAGSRFGAAITGVLFAGMLVLTQSGWMLIVAVAYSRVLENGFSTFVSTAVRVLPSGWGVVAVDAAGRGDWWQSLGALAGLLALCALLLLTWSRALNRPRQGRSVVRGSARGAPPARGLYSGTTGAVLRKELRTWLRDPQRVTMAVTAVAWALGTALLPLTFAAKGLLPWAGPALPVMAAVCAYNLYSQDGTSLWLTLTTGSQRADVRGRQWAFVLIFGPITTAVSIAFTAYSGYSWAWPWVAALAPALLGGSVGLMAYASVTALVPGPDAHKRPDNPLERADTTGQSNALFWVALVPALPAAAAVTTGTLLDSPALRWLGAPIGVATGVLLARWLGRIAADRLTANGPELLFLVRTGRPDSPTKTADEPGVGARAKPVLTKRQEATVVLSWIFGSLALVPQGLLPLLFLLSGQQAKSWFLALYLPHPWSWVCAAVMIPIGLALYTRAIRLSSGRSRRPRNGQSPEADGEVADPPGTDHKEPEPV</sequence>
<feature type="transmembrane region" description="Helical" evidence="2">
    <location>
        <begin position="327"/>
        <end position="344"/>
    </location>
</feature>
<feature type="region of interest" description="Disordered" evidence="1">
    <location>
        <begin position="611"/>
        <end position="642"/>
    </location>
</feature>
<feature type="transmembrane region" description="Helical" evidence="2">
    <location>
        <begin position="127"/>
        <end position="152"/>
    </location>
</feature>
<dbReference type="EMBL" id="JAAKZZ010000165">
    <property type="protein sequence ID" value="NGO70082.1"/>
    <property type="molecule type" value="Genomic_DNA"/>
</dbReference>
<feature type="transmembrane region" description="Helical" evidence="2">
    <location>
        <begin position="447"/>
        <end position="468"/>
    </location>
</feature>
<feature type="transmembrane region" description="Helical" evidence="2">
    <location>
        <begin position="56"/>
        <end position="74"/>
    </location>
</feature>
<evidence type="ECO:0000313" key="4">
    <source>
        <dbReference type="Proteomes" id="UP000477722"/>
    </source>
</evidence>
<reference evidence="3 4" key="1">
    <citation type="submission" date="2020-02" db="EMBL/GenBank/DDBJ databases">
        <title>Whole-genome analyses of novel actinobacteria.</title>
        <authorList>
            <person name="Sahin N."/>
            <person name="Tatar D."/>
        </authorList>
    </citation>
    <scope>NUCLEOTIDE SEQUENCE [LARGE SCALE GENOMIC DNA]</scope>
    <source>
        <strain evidence="3 4">SB3404</strain>
    </source>
</reference>
<keyword evidence="4" id="KW-1185">Reference proteome</keyword>
<evidence type="ECO:0000256" key="2">
    <source>
        <dbReference type="SAM" id="Phobius"/>
    </source>
</evidence>
<feature type="transmembrane region" description="Helical" evidence="2">
    <location>
        <begin position="544"/>
        <end position="566"/>
    </location>
</feature>